<comment type="caution">
    <text evidence="2">The sequence shown here is derived from an EMBL/GenBank/DDBJ whole genome shotgun (WGS) entry which is preliminary data.</text>
</comment>
<dbReference type="Pfam" id="PF12770">
    <property type="entry name" value="CHAT"/>
    <property type="match status" value="1"/>
</dbReference>
<protein>
    <submittedName>
        <fullName evidence="2">CHAT domain-containing protein</fullName>
    </submittedName>
</protein>
<dbReference type="Proteomes" id="UP000324358">
    <property type="component" value="Unassembled WGS sequence"/>
</dbReference>
<keyword evidence="3" id="KW-1185">Reference proteome</keyword>
<reference evidence="2 3" key="1">
    <citation type="submission" date="2019-08" db="EMBL/GenBank/DDBJ databases">
        <title>Genomes of Antarctic Bizionia species.</title>
        <authorList>
            <person name="Bowman J.P."/>
        </authorList>
    </citation>
    <scope>NUCLEOTIDE SEQUENCE [LARGE SCALE GENOMIC DNA]</scope>
    <source>
        <strain evidence="2 3">APA-1</strain>
    </source>
</reference>
<proteinExistence type="predicted"/>
<organism evidence="2 3">
    <name type="scientific">Bizionia algoritergicola</name>
    <dbReference type="NCBI Taxonomy" id="291187"/>
    <lineage>
        <taxon>Bacteria</taxon>
        <taxon>Pseudomonadati</taxon>
        <taxon>Bacteroidota</taxon>
        <taxon>Flavobacteriia</taxon>
        <taxon>Flavobacteriales</taxon>
        <taxon>Flavobacteriaceae</taxon>
        <taxon>Bizionia</taxon>
    </lineage>
</organism>
<feature type="domain" description="CHAT" evidence="1">
    <location>
        <begin position="145"/>
        <end position="430"/>
    </location>
</feature>
<accession>A0A5D0QTZ4</accession>
<dbReference type="PANTHER" id="PTHR10098">
    <property type="entry name" value="RAPSYN-RELATED"/>
    <property type="match status" value="1"/>
</dbReference>
<dbReference type="OrthoDB" id="9771112at2"/>
<dbReference type="RefSeq" id="WP_066253332.1">
    <property type="nucleotide sequence ID" value="NZ_VSKL01000004.1"/>
</dbReference>
<gene>
    <name evidence="2" type="ORF">ES675_11000</name>
</gene>
<dbReference type="AlphaFoldDB" id="A0A5D0QTZ4"/>
<evidence type="ECO:0000259" key="1">
    <source>
        <dbReference type="Pfam" id="PF12770"/>
    </source>
</evidence>
<evidence type="ECO:0000313" key="3">
    <source>
        <dbReference type="Proteomes" id="UP000324358"/>
    </source>
</evidence>
<sequence length="433" mass="48833">MIITKRLYLIPIYLLSLVVNAQTIDDLIQYNKENLTDLYGKRGAPADWLFTGHVNEMYLIDALNSYEDEVGIIIYSHQNNELTISLINKKGILQSVKHTISKDTIIEQVNDVNQLFSSNLSSQIPSFRGSISTNLKKSTKVTEKAYRNLNTILLPNEWQLEDYDHLIIVPTLNLSTLPFAAFKMGETFLIDKMSFSIAPSLFEFMVSTNINYNDAQSNNDGYNWTNALFVANPKYPKTTDWQFPDLPGTVEEINYITRSLQQETFTILTAENATKHAVMDNICNYDLLYFATHGISDATNPLDNSFLVLAEGENNTAFLTAKEIMNLRQKCMLQADLVVLSACQTGIGASHDGGIIGMARSFQIAGANHVLMSLWSINDKETATLMGFFFDFLNQSGRLQPHEALRQAILKYKSEVNNDPKYWAAFSIFGVPY</sequence>
<dbReference type="SUPFAM" id="SSF52129">
    <property type="entry name" value="Caspase-like"/>
    <property type="match status" value="1"/>
</dbReference>
<dbReference type="PANTHER" id="PTHR10098:SF108">
    <property type="entry name" value="TETRATRICOPEPTIDE REPEAT PROTEIN 28"/>
    <property type="match status" value="1"/>
</dbReference>
<name>A0A5D0QTZ4_9FLAO</name>
<dbReference type="InterPro" id="IPR024983">
    <property type="entry name" value="CHAT_dom"/>
</dbReference>
<evidence type="ECO:0000313" key="2">
    <source>
        <dbReference type="EMBL" id="TYB72286.1"/>
    </source>
</evidence>
<dbReference type="InterPro" id="IPR029030">
    <property type="entry name" value="Caspase-like_dom_sf"/>
</dbReference>
<dbReference type="EMBL" id="VSKL01000004">
    <property type="protein sequence ID" value="TYB72286.1"/>
    <property type="molecule type" value="Genomic_DNA"/>
</dbReference>